<protein>
    <submittedName>
        <fullName evidence="1">Uncharacterized protein</fullName>
    </submittedName>
</protein>
<reference evidence="2" key="1">
    <citation type="submission" date="2017-11" db="EMBL/GenBank/DDBJ databases">
        <authorList>
            <person name="Kuznetsova I."/>
            <person name="Sazanova A."/>
            <person name="Chirak E."/>
            <person name="Safronova V."/>
            <person name="Willems A."/>
        </authorList>
    </citation>
    <scope>NUCLEOTIDE SEQUENCE [LARGE SCALE GENOMIC DNA]</scope>
    <source>
        <strain evidence="2">PEPV15</strain>
    </source>
</reference>
<gene>
    <name evidence="1" type="ORF">CU100_17945</name>
</gene>
<keyword evidence="2" id="KW-1185">Reference proteome</keyword>
<accession>A0A2P7ASE5</accession>
<sequence>MDVGEPADILHIQTMPSPYMDFACSSLHLRGGWCLLSDLLQQNRRLSTRARRRKSVHNFLIAARTPTFAQRALELVAAF</sequence>
<dbReference type="AlphaFoldDB" id="A0A2P7ASE5"/>
<evidence type="ECO:0000313" key="1">
    <source>
        <dbReference type="EMBL" id="PSH57136.1"/>
    </source>
</evidence>
<comment type="caution">
    <text evidence="1">The sequence shown here is derived from an EMBL/GenBank/DDBJ whole genome shotgun (WGS) entry which is preliminary data.</text>
</comment>
<organism evidence="1 2">
    <name type="scientific">Phyllobacterium endophyticum</name>
    <dbReference type="NCBI Taxonomy" id="1149773"/>
    <lineage>
        <taxon>Bacteria</taxon>
        <taxon>Pseudomonadati</taxon>
        <taxon>Pseudomonadota</taxon>
        <taxon>Alphaproteobacteria</taxon>
        <taxon>Hyphomicrobiales</taxon>
        <taxon>Phyllobacteriaceae</taxon>
        <taxon>Phyllobacterium</taxon>
    </lineage>
</organism>
<name>A0A2P7ASE5_9HYPH</name>
<proteinExistence type="predicted"/>
<evidence type="ECO:0000313" key="2">
    <source>
        <dbReference type="Proteomes" id="UP000241158"/>
    </source>
</evidence>
<dbReference type="EMBL" id="PGGN01000003">
    <property type="protein sequence ID" value="PSH57136.1"/>
    <property type="molecule type" value="Genomic_DNA"/>
</dbReference>
<dbReference type="Proteomes" id="UP000241158">
    <property type="component" value="Unassembled WGS sequence"/>
</dbReference>